<dbReference type="PROSITE" id="PS51186">
    <property type="entry name" value="GNAT"/>
    <property type="match status" value="1"/>
</dbReference>
<evidence type="ECO:0000313" key="3">
    <source>
        <dbReference type="Proteomes" id="UP000242146"/>
    </source>
</evidence>
<dbReference type="Gene3D" id="3.40.630.30">
    <property type="match status" value="1"/>
</dbReference>
<keyword evidence="3" id="KW-1185">Reference proteome</keyword>
<evidence type="ECO:0000313" key="2">
    <source>
        <dbReference type="EMBL" id="ORX58695.1"/>
    </source>
</evidence>
<organism evidence="2 3">
    <name type="scientific">Hesseltinella vesiculosa</name>
    <dbReference type="NCBI Taxonomy" id="101127"/>
    <lineage>
        <taxon>Eukaryota</taxon>
        <taxon>Fungi</taxon>
        <taxon>Fungi incertae sedis</taxon>
        <taxon>Mucoromycota</taxon>
        <taxon>Mucoromycotina</taxon>
        <taxon>Mucoromycetes</taxon>
        <taxon>Mucorales</taxon>
        <taxon>Cunninghamellaceae</taxon>
        <taxon>Hesseltinella</taxon>
    </lineage>
</organism>
<protein>
    <recommendedName>
        <fullName evidence="1">N-acetyltransferase domain-containing protein</fullName>
    </recommendedName>
</protein>
<accession>A0A1X2GPH0</accession>
<dbReference type="CDD" id="cd04301">
    <property type="entry name" value="NAT_SF"/>
    <property type="match status" value="1"/>
</dbReference>
<comment type="caution">
    <text evidence="2">The sequence shown here is derived from an EMBL/GenBank/DDBJ whole genome shotgun (WGS) entry which is preliminary data.</text>
</comment>
<dbReference type="PANTHER" id="PTHR42791:SF1">
    <property type="entry name" value="N-ACETYLTRANSFERASE DOMAIN-CONTAINING PROTEIN"/>
    <property type="match status" value="1"/>
</dbReference>
<reference evidence="2 3" key="1">
    <citation type="submission" date="2016-07" db="EMBL/GenBank/DDBJ databases">
        <title>Pervasive Adenine N6-methylation of Active Genes in Fungi.</title>
        <authorList>
            <consortium name="DOE Joint Genome Institute"/>
            <person name="Mondo S.J."/>
            <person name="Dannebaum R.O."/>
            <person name="Kuo R.C."/>
            <person name="Labutti K."/>
            <person name="Haridas S."/>
            <person name="Kuo A."/>
            <person name="Salamov A."/>
            <person name="Ahrendt S.R."/>
            <person name="Lipzen A."/>
            <person name="Sullivan W."/>
            <person name="Andreopoulos W.B."/>
            <person name="Clum A."/>
            <person name="Lindquist E."/>
            <person name="Daum C."/>
            <person name="Ramamoorthy G.K."/>
            <person name="Gryganskyi A."/>
            <person name="Culley D."/>
            <person name="Magnuson J.K."/>
            <person name="James T.Y."/>
            <person name="O'Malley M.A."/>
            <person name="Stajich J.E."/>
            <person name="Spatafora J.W."/>
            <person name="Visel A."/>
            <person name="Grigoriev I.V."/>
        </authorList>
    </citation>
    <scope>NUCLEOTIDE SEQUENCE [LARGE SCALE GENOMIC DNA]</scope>
    <source>
        <strain evidence="2 3">NRRL 3301</strain>
    </source>
</reference>
<dbReference type="SUPFAM" id="SSF55729">
    <property type="entry name" value="Acyl-CoA N-acyltransferases (Nat)"/>
    <property type="match status" value="1"/>
</dbReference>
<dbReference type="InterPro" id="IPR052523">
    <property type="entry name" value="Trichothecene_AcTrans"/>
</dbReference>
<evidence type="ECO:0000259" key="1">
    <source>
        <dbReference type="PROSITE" id="PS51186"/>
    </source>
</evidence>
<dbReference type="PANTHER" id="PTHR42791">
    <property type="entry name" value="GNAT FAMILY ACETYLTRANSFERASE"/>
    <property type="match status" value="1"/>
</dbReference>
<dbReference type="Proteomes" id="UP000242146">
    <property type="component" value="Unassembled WGS sequence"/>
</dbReference>
<feature type="domain" description="N-acetyltransferase" evidence="1">
    <location>
        <begin position="141"/>
        <end position="225"/>
    </location>
</feature>
<dbReference type="AlphaFoldDB" id="A0A1X2GPH0"/>
<dbReference type="InterPro" id="IPR016181">
    <property type="entry name" value="Acyl_CoA_acyltransferase"/>
</dbReference>
<dbReference type="GO" id="GO:0016747">
    <property type="term" value="F:acyltransferase activity, transferring groups other than amino-acyl groups"/>
    <property type="evidence" value="ECO:0007669"/>
    <property type="project" value="InterPro"/>
</dbReference>
<sequence>MSMTAPLPHPHRISRQLTVSVDPSVNVRPVVKGAIQEAAHTLTEAYNDHGVLAWCCRGVQDNNRDVYFKFFKTILNAATLSSRDYVVQADGCKGVLVWSCNGSTGFGRPSVTKLAKMIGWMAALRAVMQYKPWQKTWRKQVMAGVTDYLVIDYLGVLEPERRKGNATALVQHLKEKANSAHLPILVEVMAQHEGAITFFKQQGFQQIVTHGLCDHDDLPVAFMVREPNVNHGPAMPLRLKPGRHDSDSTI</sequence>
<proteinExistence type="predicted"/>
<dbReference type="Pfam" id="PF00583">
    <property type="entry name" value="Acetyltransf_1"/>
    <property type="match status" value="1"/>
</dbReference>
<dbReference type="STRING" id="101127.A0A1X2GPH0"/>
<dbReference type="InterPro" id="IPR000182">
    <property type="entry name" value="GNAT_dom"/>
</dbReference>
<dbReference type="OrthoDB" id="544277at2759"/>
<dbReference type="EMBL" id="MCGT01000006">
    <property type="protein sequence ID" value="ORX58695.1"/>
    <property type="molecule type" value="Genomic_DNA"/>
</dbReference>
<name>A0A1X2GPH0_9FUNG</name>
<gene>
    <name evidence="2" type="ORF">DM01DRAFT_1318082</name>
</gene>